<dbReference type="EMBL" id="FXTP01000010">
    <property type="protein sequence ID" value="SMO77741.1"/>
    <property type="molecule type" value="Genomic_DNA"/>
</dbReference>
<evidence type="ECO:0000256" key="3">
    <source>
        <dbReference type="ARBA" id="ARBA00012865"/>
    </source>
</evidence>
<keyword evidence="13" id="KW-0131">Cell cycle</keyword>
<name>A0A521E327_9BACT</name>
<feature type="domain" description="PASTA" evidence="12">
    <location>
        <begin position="648"/>
        <end position="717"/>
    </location>
</feature>
<keyword evidence="6 10" id="KW-0378">Hydrolase</keyword>
<dbReference type="Pfam" id="PF00905">
    <property type="entry name" value="Transpeptidase"/>
    <property type="match status" value="1"/>
</dbReference>
<comment type="catalytic activity">
    <reaction evidence="10">
        <text>a beta-lactam + H2O = a substituted beta-amino acid</text>
        <dbReference type="Rhea" id="RHEA:20401"/>
        <dbReference type="ChEBI" id="CHEBI:15377"/>
        <dbReference type="ChEBI" id="CHEBI:35627"/>
        <dbReference type="ChEBI" id="CHEBI:140347"/>
        <dbReference type="EC" id="3.5.2.6"/>
    </reaction>
</comment>
<feature type="modified residue" description="N6-carboxylysine" evidence="9">
    <location>
        <position position="299"/>
    </location>
</feature>
<dbReference type="GO" id="GO:0005886">
    <property type="term" value="C:plasma membrane"/>
    <property type="evidence" value="ECO:0007669"/>
    <property type="project" value="TreeGrafter"/>
</dbReference>
<keyword evidence="4" id="KW-0645">Protease</keyword>
<evidence type="ECO:0000256" key="5">
    <source>
        <dbReference type="ARBA" id="ARBA00022729"/>
    </source>
</evidence>
<dbReference type="Pfam" id="PF03717">
    <property type="entry name" value="PBP_dimer"/>
    <property type="match status" value="1"/>
</dbReference>
<dbReference type="PROSITE" id="PS51178">
    <property type="entry name" value="PASTA"/>
    <property type="match status" value="2"/>
</dbReference>
<keyword evidence="11" id="KW-0812">Transmembrane</keyword>
<evidence type="ECO:0000256" key="11">
    <source>
        <dbReference type="SAM" id="Phobius"/>
    </source>
</evidence>
<dbReference type="PANTHER" id="PTHR30627">
    <property type="entry name" value="PEPTIDOGLYCAN D,D-TRANSPEPTIDASE"/>
    <property type="match status" value="1"/>
</dbReference>
<dbReference type="GO" id="GO:0004180">
    <property type="term" value="F:carboxypeptidase activity"/>
    <property type="evidence" value="ECO:0007669"/>
    <property type="project" value="UniProtKB-KW"/>
</dbReference>
<dbReference type="SUPFAM" id="SSF54184">
    <property type="entry name" value="Penicillin-binding protein 2x (pbp-2x), c-terminal domain"/>
    <property type="match status" value="2"/>
</dbReference>
<dbReference type="InterPro" id="IPR036138">
    <property type="entry name" value="PBP_dimer_sf"/>
</dbReference>
<feature type="domain" description="PASTA" evidence="12">
    <location>
        <begin position="575"/>
        <end position="637"/>
    </location>
</feature>
<protein>
    <recommendedName>
        <fullName evidence="3 10">Beta-lactamase</fullName>
        <ecNumber evidence="3 10">3.5.2.6</ecNumber>
    </recommendedName>
</protein>
<dbReference type="EC" id="3.5.2.6" evidence="3 10"/>
<dbReference type="InterPro" id="IPR012338">
    <property type="entry name" value="Beta-lactam/transpept-like"/>
</dbReference>
<dbReference type="GO" id="GO:0017001">
    <property type="term" value="P:antibiotic catabolic process"/>
    <property type="evidence" value="ECO:0007669"/>
    <property type="project" value="InterPro"/>
</dbReference>
<proteinExistence type="inferred from homology"/>
<evidence type="ECO:0000259" key="12">
    <source>
        <dbReference type="PROSITE" id="PS51178"/>
    </source>
</evidence>
<dbReference type="InterPro" id="IPR005543">
    <property type="entry name" value="PASTA_dom"/>
</dbReference>
<dbReference type="OrthoDB" id="9804124at2"/>
<dbReference type="GO" id="GO:0046677">
    <property type="term" value="P:response to antibiotic"/>
    <property type="evidence" value="ECO:0007669"/>
    <property type="project" value="UniProtKB-UniRule"/>
</dbReference>
<evidence type="ECO:0000256" key="10">
    <source>
        <dbReference type="RuleBase" id="RU361140"/>
    </source>
</evidence>
<evidence type="ECO:0000256" key="7">
    <source>
        <dbReference type="ARBA" id="ARBA00023136"/>
    </source>
</evidence>
<dbReference type="GO" id="GO:0051301">
    <property type="term" value="P:cell division"/>
    <property type="evidence" value="ECO:0007669"/>
    <property type="project" value="UniProtKB-KW"/>
</dbReference>
<keyword evidence="5" id="KW-0732">Signal</keyword>
<dbReference type="InterPro" id="IPR005311">
    <property type="entry name" value="PBP_dimer"/>
</dbReference>
<dbReference type="CDD" id="cd06575">
    <property type="entry name" value="PASTA_Pbp2x-like_2"/>
    <property type="match status" value="2"/>
</dbReference>
<feature type="active site" description="Acyl-ester intermediate" evidence="9">
    <location>
        <position position="296"/>
    </location>
</feature>
<keyword evidence="14" id="KW-1185">Reference proteome</keyword>
<dbReference type="PROSITE" id="PS00337">
    <property type="entry name" value="BETA_LACTAMASE_D"/>
    <property type="match status" value="1"/>
</dbReference>
<dbReference type="Pfam" id="PF03793">
    <property type="entry name" value="PASTA"/>
    <property type="match status" value="2"/>
</dbReference>
<keyword evidence="7 11" id="KW-0472">Membrane</keyword>
<keyword evidence="13" id="KW-0132">Cell division</keyword>
<dbReference type="AlphaFoldDB" id="A0A521E327"/>
<gene>
    <name evidence="13" type="ORF">SAMN06265219_11057</name>
</gene>
<dbReference type="GO" id="GO:0071555">
    <property type="term" value="P:cell wall organization"/>
    <property type="evidence" value="ECO:0007669"/>
    <property type="project" value="TreeGrafter"/>
</dbReference>
<evidence type="ECO:0000256" key="1">
    <source>
        <dbReference type="ARBA" id="ARBA00004370"/>
    </source>
</evidence>
<dbReference type="Gene3D" id="3.30.450.330">
    <property type="match status" value="1"/>
</dbReference>
<accession>A0A521E327</accession>
<dbReference type="PANTHER" id="PTHR30627:SF1">
    <property type="entry name" value="PEPTIDOGLYCAN D,D-TRANSPEPTIDASE FTSI"/>
    <property type="match status" value="1"/>
</dbReference>
<evidence type="ECO:0000256" key="6">
    <source>
        <dbReference type="ARBA" id="ARBA00022801"/>
    </source>
</evidence>
<dbReference type="GO" id="GO:0008800">
    <property type="term" value="F:beta-lactamase activity"/>
    <property type="evidence" value="ECO:0007669"/>
    <property type="project" value="UniProtKB-UniRule"/>
</dbReference>
<evidence type="ECO:0000256" key="8">
    <source>
        <dbReference type="ARBA" id="ARBA00023251"/>
    </source>
</evidence>
<evidence type="ECO:0000256" key="9">
    <source>
        <dbReference type="PIRSR" id="PIRSR602137-50"/>
    </source>
</evidence>
<dbReference type="GO" id="GO:0008658">
    <property type="term" value="F:penicillin binding"/>
    <property type="evidence" value="ECO:0007669"/>
    <property type="project" value="InterPro"/>
</dbReference>
<dbReference type="Gene3D" id="3.90.1310.10">
    <property type="entry name" value="Penicillin-binding protein 2a (Domain 2)"/>
    <property type="match status" value="1"/>
</dbReference>
<dbReference type="SUPFAM" id="SSF56601">
    <property type="entry name" value="beta-lactamase/transpeptidase-like"/>
    <property type="match status" value="1"/>
</dbReference>
<evidence type="ECO:0000256" key="2">
    <source>
        <dbReference type="ARBA" id="ARBA00007898"/>
    </source>
</evidence>
<sequence>MEDRKAILSRMFIVFGLILLIPCALGFQLIRINYFEGEALRGLWSQQAIEQIPIPSQRGNIYDANGTLLATNSVSYKLAFDPKVKGVTGETIAQLTQKLGTVTGRGASYYRGKINAAPSRSRYIVLANNLSVIAKDQIKALDLKGVILEENYMRKYTFGSLAAHALGFVNHQLNGRTGLEAYYNTELRGEDGVRQVRRDSRNRIFEYVGAPRKLPQNGYSLHTTIDAYIQAILEDELEAGAKKHMANYATGIIMNPRTGAIKALANYPTYDPNNPGSIDEENRRNFAVSDMIEPGSTFKLVTALAAVEQGVVSFDEVFETPDNGEVVIHDLVLRDHDPLGDLTFQEVIQKSSNVATAEIAMRLEPEVFYQYVRNLGFGTETNVDIAGEVSGTLAKPFDWSLVTLPWMSHGYEMQATPLQITQAYAAFANNGALMRPYLVSKIEDGNGEIVKVNEPEEIRRVARKSTIEKLLPVFESVVADSGTGEYAQVEGLRIAGKTGTAKKVVNGRYTNRYRGSFVGFFPVENPKYVCFILLDEPKTSGYGGYTAGPIFRKVALRIAGLDSEIQHNMRSQEDTADTLFAKAPLLRGLPKTQAKTLLKTLNVPFSAEGQGQYVVQQIPEAGTPLQQGEEIKLQLAETYTPEDGESIKEGYAKVPELRGLNMRRANTMLTDMGLKTEIIGSGTIYAQYPQAGALLRQGYTVTIRGKAKSLESLTLANN</sequence>
<keyword evidence="11" id="KW-1133">Transmembrane helix</keyword>
<keyword evidence="8 10" id="KW-0046">Antibiotic resistance</keyword>
<evidence type="ECO:0000313" key="13">
    <source>
        <dbReference type="EMBL" id="SMO77741.1"/>
    </source>
</evidence>
<reference evidence="13 14" key="1">
    <citation type="submission" date="2017-05" db="EMBL/GenBank/DDBJ databases">
        <authorList>
            <person name="Varghese N."/>
            <person name="Submissions S."/>
        </authorList>
    </citation>
    <scope>NUCLEOTIDE SEQUENCE [LARGE SCALE GENOMIC DNA]</scope>
    <source>
        <strain evidence="13 14">DSM 21985</strain>
    </source>
</reference>
<comment type="subcellular location">
    <subcellularLocation>
        <location evidence="1">Membrane</location>
    </subcellularLocation>
</comment>
<dbReference type="Proteomes" id="UP000317557">
    <property type="component" value="Unassembled WGS sequence"/>
</dbReference>
<evidence type="ECO:0000256" key="4">
    <source>
        <dbReference type="ARBA" id="ARBA00022645"/>
    </source>
</evidence>
<dbReference type="Gene3D" id="3.40.710.10">
    <property type="entry name" value="DD-peptidase/beta-lactamase superfamily"/>
    <property type="match status" value="1"/>
</dbReference>
<evidence type="ECO:0000313" key="14">
    <source>
        <dbReference type="Proteomes" id="UP000317557"/>
    </source>
</evidence>
<dbReference type="Gene3D" id="3.30.10.20">
    <property type="match status" value="1"/>
</dbReference>
<dbReference type="InterPro" id="IPR001460">
    <property type="entry name" value="PCN-bd_Tpept"/>
</dbReference>
<feature type="transmembrane region" description="Helical" evidence="11">
    <location>
        <begin position="12"/>
        <end position="30"/>
    </location>
</feature>
<dbReference type="RefSeq" id="WP_142454876.1">
    <property type="nucleotide sequence ID" value="NZ_FXTP01000010.1"/>
</dbReference>
<dbReference type="InterPro" id="IPR002137">
    <property type="entry name" value="Beta-lactam_class-D_AS"/>
</dbReference>
<keyword evidence="4" id="KW-0121">Carboxypeptidase</keyword>
<organism evidence="13 14">
    <name type="scientific">Gracilimonas mengyeensis</name>
    <dbReference type="NCBI Taxonomy" id="1302730"/>
    <lineage>
        <taxon>Bacteria</taxon>
        <taxon>Pseudomonadati</taxon>
        <taxon>Balneolota</taxon>
        <taxon>Balneolia</taxon>
        <taxon>Balneolales</taxon>
        <taxon>Balneolaceae</taxon>
        <taxon>Gracilimonas</taxon>
    </lineage>
</organism>
<dbReference type="SMART" id="SM00740">
    <property type="entry name" value="PASTA"/>
    <property type="match status" value="2"/>
</dbReference>
<comment type="similarity">
    <text evidence="2 10">Belongs to the class-D beta-lactamase family.</text>
</comment>
<dbReference type="SUPFAM" id="SSF56519">
    <property type="entry name" value="Penicillin binding protein dimerisation domain"/>
    <property type="match status" value="1"/>
</dbReference>
<dbReference type="InterPro" id="IPR050515">
    <property type="entry name" value="Beta-lactam/transpept"/>
</dbReference>